<dbReference type="Pfam" id="PF07505">
    <property type="entry name" value="DUF5131"/>
    <property type="match status" value="1"/>
</dbReference>
<evidence type="ECO:0000313" key="3">
    <source>
        <dbReference type="Proteomes" id="UP001500067"/>
    </source>
</evidence>
<dbReference type="InterPro" id="IPR011101">
    <property type="entry name" value="DUF5131"/>
</dbReference>
<keyword evidence="3" id="KW-1185">Reference proteome</keyword>
<evidence type="ECO:0000313" key="2">
    <source>
        <dbReference type="EMBL" id="GAA4465483.1"/>
    </source>
</evidence>
<organism evidence="2 3">
    <name type="scientific">Nemorincola caseinilytica</name>
    <dbReference type="NCBI Taxonomy" id="2054315"/>
    <lineage>
        <taxon>Bacteria</taxon>
        <taxon>Pseudomonadati</taxon>
        <taxon>Bacteroidota</taxon>
        <taxon>Chitinophagia</taxon>
        <taxon>Chitinophagales</taxon>
        <taxon>Chitinophagaceae</taxon>
        <taxon>Nemorincola</taxon>
    </lineage>
</organism>
<sequence>MSKTSIEWTGKTWNPTTGCNKLSAGCKYCYAEILSERLQAMGHEKYKDGFALRMHEDALALPYTWKQPEMVFVNSMSDLFHKDVTVDFIKKVFYVMAANPQHTFQVLTKRADRLKELHEQLNWTPNIWMGVSVEDSRVLHRVDDLREINAMTKFLSCEPLIGPLTGLDLTNIDWVIVGGESGKKARLIDPNWVVEIHKNCVAAGVPFFFKQWGGKNKKKNGRLLYGRHFDEMPERKSMPVTPVNPLRALSQNPTVF</sequence>
<protein>
    <submittedName>
        <fullName evidence="2">Phage Gp37/Gp68 family protein</fullName>
    </submittedName>
</protein>
<comment type="caution">
    <text evidence="2">The sequence shown here is derived from an EMBL/GenBank/DDBJ whole genome shotgun (WGS) entry which is preliminary data.</text>
</comment>
<dbReference type="EMBL" id="BAABFA010000010">
    <property type="protein sequence ID" value="GAA4465483.1"/>
    <property type="molecule type" value="Genomic_DNA"/>
</dbReference>
<reference evidence="3" key="1">
    <citation type="journal article" date="2019" name="Int. J. Syst. Evol. Microbiol.">
        <title>The Global Catalogue of Microorganisms (GCM) 10K type strain sequencing project: providing services to taxonomists for standard genome sequencing and annotation.</title>
        <authorList>
            <consortium name="The Broad Institute Genomics Platform"/>
            <consortium name="The Broad Institute Genome Sequencing Center for Infectious Disease"/>
            <person name="Wu L."/>
            <person name="Ma J."/>
        </authorList>
    </citation>
    <scope>NUCLEOTIDE SEQUENCE [LARGE SCALE GENOMIC DNA]</scope>
    <source>
        <strain evidence="3">JCM 32105</strain>
    </source>
</reference>
<proteinExistence type="predicted"/>
<dbReference type="Proteomes" id="UP001500067">
    <property type="component" value="Unassembled WGS sequence"/>
</dbReference>
<evidence type="ECO:0000256" key="1">
    <source>
        <dbReference type="SAM" id="MobiDB-lite"/>
    </source>
</evidence>
<dbReference type="CDD" id="cd01335">
    <property type="entry name" value="Radical_SAM"/>
    <property type="match status" value="1"/>
</dbReference>
<name>A0ABP8NE01_9BACT</name>
<feature type="region of interest" description="Disordered" evidence="1">
    <location>
        <begin position="236"/>
        <end position="256"/>
    </location>
</feature>
<gene>
    <name evidence="2" type="ORF">GCM10023093_17730</name>
</gene>
<accession>A0ABP8NE01</accession>
<dbReference type="RefSeq" id="WP_345081778.1">
    <property type="nucleotide sequence ID" value="NZ_BAABFA010000010.1"/>
</dbReference>